<dbReference type="AlphaFoldDB" id="A0A4Y7JNB5"/>
<name>A0A4Y7JNB5_PAPSO</name>
<protein>
    <submittedName>
        <fullName evidence="1">Uncharacterized protein</fullName>
    </submittedName>
</protein>
<proteinExistence type="predicted"/>
<dbReference type="Proteomes" id="UP000316621">
    <property type="component" value="Chromosome 5"/>
</dbReference>
<keyword evidence="2" id="KW-1185">Reference proteome</keyword>
<gene>
    <name evidence="1" type="ORF">C5167_023290</name>
</gene>
<dbReference type="Gramene" id="RZC61540">
    <property type="protein sequence ID" value="RZC61540"/>
    <property type="gene ID" value="C5167_023290"/>
</dbReference>
<accession>A0A4Y7JNB5</accession>
<reference evidence="1 2" key="1">
    <citation type="journal article" date="2018" name="Science">
        <title>The opium poppy genome and morphinan production.</title>
        <authorList>
            <person name="Guo L."/>
            <person name="Winzer T."/>
            <person name="Yang X."/>
            <person name="Li Y."/>
            <person name="Ning Z."/>
            <person name="He Z."/>
            <person name="Teodor R."/>
            <person name="Lu Y."/>
            <person name="Bowser T.A."/>
            <person name="Graham I.A."/>
            <person name="Ye K."/>
        </authorList>
    </citation>
    <scope>NUCLEOTIDE SEQUENCE [LARGE SCALE GENOMIC DNA]</scope>
    <source>
        <strain evidence="2">cv. HN1</strain>
        <tissue evidence="1">Leaves</tissue>
    </source>
</reference>
<organism evidence="1 2">
    <name type="scientific">Papaver somniferum</name>
    <name type="common">Opium poppy</name>
    <dbReference type="NCBI Taxonomy" id="3469"/>
    <lineage>
        <taxon>Eukaryota</taxon>
        <taxon>Viridiplantae</taxon>
        <taxon>Streptophyta</taxon>
        <taxon>Embryophyta</taxon>
        <taxon>Tracheophyta</taxon>
        <taxon>Spermatophyta</taxon>
        <taxon>Magnoliopsida</taxon>
        <taxon>Ranunculales</taxon>
        <taxon>Papaveraceae</taxon>
        <taxon>Papaveroideae</taxon>
        <taxon>Papaver</taxon>
    </lineage>
</organism>
<sequence>MAVVPVKAFETGELDGCWLNYREELVLLMNLNPRWVCSGGVAAAVVMLTTKKQHCRMGMSWADEQLKWLWGDAGYVCKTAGGSCVIITGNPRKIARMNMEFRMDGLCKNGYAA</sequence>
<evidence type="ECO:0000313" key="1">
    <source>
        <dbReference type="EMBL" id="RZC61540.1"/>
    </source>
</evidence>
<dbReference type="EMBL" id="CM010719">
    <property type="protein sequence ID" value="RZC61540.1"/>
    <property type="molecule type" value="Genomic_DNA"/>
</dbReference>
<evidence type="ECO:0000313" key="2">
    <source>
        <dbReference type="Proteomes" id="UP000316621"/>
    </source>
</evidence>